<sequence length="301" mass="32338">MDAGGVGMLAHQGSSDQFFTVGGIARERFAHLREHAAQALVDPHQRLVQADQFLGGDGAGFVRRHRQVDVIGEVIAEERVRMGVGIRLQALVVAEVAQFLVDVEHRAVLGEVDVAGDVGQALGEVVAAAHEQLVPAQLPQLGAAEHHGGQLADVVAQVEHHVAMHVDAGHDAAGLEGAARLHAHVGDVDHLRGREHQLDVRRRLERGHHALDAERVQQVIVVQRLDELALAGVEGRQHVLLAHRGRALVDHAREALADLLDLLGRAVVADQDLGVRVGLADGRAQAHLEVRRLVRGDDDAN</sequence>
<dbReference type="AlphaFoldDB" id="B9TBY6"/>
<name>B9TBY6_RICCO</name>
<organism evidence="1 2">
    <name type="scientific">Ricinus communis</name>
    <name type="common">Castor bean</name>
    <dbReference type="NCBI Taxonomy" id="3988"/>
    <lineage>
        <taxon>Eukaryota</taxon>
        <taxon>Viridiplantae</taxon>
        <taxon>Streptophyta</taxon>
        <taxon>Embryophyta</taxon>
        <taxon>Tracheophyta</taxon>
        <taxon>Spermatophyta</taxon>
        <taxon>Magnoliopsida</taxon>
        <taxon>eudicotyledons</taxon>
        <taxon>Gunneridae</taxon>
        <taxon>Pentapetalae</taxon>
        <taxon>rosids</taxon>
        <taxon>fabids</taxon>
        <taxon>Malpighiales</taxon>
        <taxon>Euphorbiaceae</taxon>
        <taxon>Acalyphoideae</taxon>
        <taxon>Acalypheae</taxon>
        <taxon>Ricinus</taxon>
    </lineage>
</organism>
<evidence type="ECO:0000313" key="2">
    <source>
        <dbReference type="Proteomes" id="UP000008311"/>
    </source>
</evidence>
<evidence type="ECO:0000313" key="1">
    <source>
        <dbReference type="EMBL" id="EEF26629.1"/>
    </source>
</evidence>
<dbReference type="EMBL" id="EQ976851">
    <property type="protein sequence ID" value="EEF26629.1"/>
    <property type="molecule type" value="Genomic_DNA"/>
</dbReference>
<protein>
    <submittedName>
        <fullName evidence="1">Uncharacterized protein</fullName>
    </submittedName>
</protein>
<dbReference type="Proteomes" id="UP000008311">
    <property type="component" value="Unassembled WGS sequence"/>
</dbReference>
<reference evidence="2" key="1">
    <citation type="journal article" date="2010" name="Nat. Biotechnol.">
        <title>Draft genome sequence of the oilseed species Ricinus communis.</title>
        <authorList>
            <person name="Chan A.P."/>
            <person name="Crabtree J."/>
            <person name="Zhao Q."/>
            <person name="Lorenzi H."/>
            <person name="Orvis J."/>
            <person name="Puiu D."/>
            <person name="Melake-Berhan A."/>
            <person name="Jones K.M."/>
            <person name="Redman J."/>
            <person name="Chen G."/>
            <person name="Cahoon E.B."/>
            <person name="Gedil M."/>
            <person name="Stanke M."/>
            <person name="Haas B.J."/>
            <person name="Wortman J.R."/>
            <person name="Fraser-Liggett C.M."/>
            <person name="Ravel J."/>
            <person name="Rabinowicz P.D."/>
        </authorList>
    </citation>
    <scope>NUCLEOTIDE SEQUENCE [LARGE SCALE GENOMIC DNA]</scope>
    <source>
        <strain evidence="2">cv. Hale</strain>
    </source>
</reference>
<proteinExistence type="predicted"/>
<keyword evidence="2" id="KW-1185">Reference proteome</keyword>
<gene>
    <name evidence="1" type="ORF">RCOM_0411160</name>
</gene>
<dbReference type="InParanoid" id="B9TBY6"/>
<accession>B9TBY6</accession>